<dbReference type="SMART" id="SM00784">
    <property type="entry name" value="SPT2"/>
    <property type="match status" value="1"/>
</dbReference>
<evidence type="ECO:0000256" key="3">
    <source>
        <dbReference type="SAM" id="MobiDB-lite"/>
    </source>
</evidence>
<feature type="compositionally biased region" description="Polar residues" evidence="3">
    <location>
        <begin position="226"/>
        <end position="247"/>
    </location>
</feature>
<dbReference type="PANTHER" id="PTHR22691:SF8">
    <property type="entry name" value="PROTEIN SPT2 HOMOLOG"/>
    <property type="match status" value="1"/>
</dbReference>
<evidence type="ECO:0000256" key="2">
    <source>
        <dbReference type="ARBA" id="ARBA00023054"/>
    </source>
</evidence>
<feature type="compositionally biased region" description="Polar residues" evidence="3">
    <location>
        <begin position="282"/>
        <end position="292"/>
    </location>
</feature>
<dbReference type="AlphaFoldDB" id="A0A834STL8"/>
<feature type="compositionally biased region" description="Basic and acidic residues" evidence="3">
    <location>
        <begin position="1"/>
        <end position="14"/>
    </location>
</feature>
<dbReference type="GO" id="GO:0006334">
    <property type="term" value="P:nucleosome assembly"/>
    <property type="evidence" value="ECO:0007669"/>
    <property type="project" value="TreeGrafter"/>
</dbReference>
<name>A0A834STL8_9FABA</name>
<evidence type="ECO:0000313" key="4">
    <source>
        <dbReference type="EMBL" id="KAF7809501.1"/>
    </source>
</evidence>
<dbReference type="GO" id="GO:0005730">
    <property type="term" value="C:nucleolus"/>
    <property type="evidence" value="ECO:0007669"/>
    <property type="project" value="TreeGrafter"/>
</dbReference>
<reference evidence="4" key="1">
    <citation type="submission" date="2020-09" db="EMBL/GenBank/DDBJ databases">
        <title>Genome-Enabled Discovery of Anthraquinone Biosynthesis in Senna tora.</title>
        <authorList>
            <person name="Kang S.-H."/>
            <person name="Pandey R.P."/>
            <person name="Lee C.-M."/>
            <person name="Sim J.-S."/>
            <person name="Jeong J.-T."/>
            <person name="Choi B.-S."/>
            <person name="Jung M."/>
            <person name="Ginzburg D."/>
            <person name="Zhao K."/>
            <person name="Won S.Y."/>
            <person name="Oh T.-J."/>
            <person name="Yu Y."/>
            <person name="Kim N.-H."/>
            <person name="Lee O.R."/>
            <person name="Lee T.-H."/>
            <person name="Bashyal P."/>
            <person name="Kim T.-S."/>
            <person name="Lee W.-H."/>
            <person name="Kawkins C."/>
            <person name="Kim C.-K."/>
            <person name="Kim J.S."/>
            <person name="Ahn B.O."/>
            <person name="Rhee S.Y."/>
            <person name="Sohng J.K."/>
        </authorList>
    </citation>
    <scope>NUCLEOTIDE SEQUENCE</scope>
    <source>
        <tissue evidence="4">Leaf</tissue>
    </source>
</reference>
<keyword evidence="5" id="KW-1185">Reference proteome</keyword>
<dbReference type="PANTHER" id="PTHR22691">
    <property type="entry name" value="YEAST SPT2-RELATED"/>
    <property type="match status" value="1"/>
</dbReference>
<dbReference type="GO" id="GO:0006360">
    <property type="term" value="P:transcription by RNA polymerase I"/>
    <property type="evidence" value="ECO:0007669"/>
    <property type="project" value="TreeGrafter"/>
</dbReference>
<feature type="compositionally biased region" description="Basic and acidic residues" evidence="3">
    <location>
        <begin position="84"/>
        <end position="100"/>
    </location>
</feature>
<protein>
    <submittedName>
        <fullName evidence="4">Protein SPT2-like protein isoform X1</fullName>
    </submittedName>
</protein>
<dbReference type="InterPro" id="IPR013256">
    <property type="entry name" value="Chromatin_SPT2"/>
</dbReference>
<evidence type="ECO:0000313" key="5">
    <source>
        <dbReference type="Proteomes" id="UP000634136"/>
    </source>
</evidence>
<dbReference type="Proteomes" id="UP000634136">
    <property type="component" value="Unassembled WGS sequence"/>
</dbReference>
<keyword evidence="2" id="KW-0175">Coiled coil</keyword>
<comment type="caution">
    <text evidence="4">The sequence shown here is derived from an EMBL/GenBank/DDBJ whole genome shotgun (WGS) entry which is preliminary data.</text>
</comment>
<comment type="similarity">
    <text evidence="1">Belongs to the SPT2 family.</text>
</comment>
<evidence type="ECO:0000256" key="1">
    <source>
        <dbReference type="ARBA" id="ARBA00006461"/>
    </source>
</evidence>
<dbReference type="EMBL" id="JAAIUW010000011">
    <property type="protein sequence ID" value="KAF7809501.1"/>
    <property type="molecule type" value="Genomic_DNA"/>
</dbReference>
<feature type="compositionally biased region" description="Basic and acidic residues" evidence="3">
    <location>
        <begin position="268"/>
        <end position="277"/>
    </location>
</feature>
<feature type="region of interest" description="Disordered" evidence="3">
    <location>
        <begin position="380"/>
        <end position="402"/>
    </location>
</feature>
<dbReference type="GO" id="GO:0042393">
    <property type="term" value="F:histone binding"/>
    <property type="evidence" value="ECO:0007669"/>
    <property type="project" value="TreeGrafter"/>
</dbReference>
<accession>A0A834STL8</accession>
<feature type="compositionally biased region" description="Low complexity" evidence="3">
    <location>
        <begin position="210"/>
        <end position="222"/>
    </location>
</feature>
<feature type="compositionally biased region" description="Polar residues" evidence="3">
    <location>
        <begin position="256"/>
        <end position="267"/>
    </location>
</feature>
<dbReference type="OrthoDB" id="6259853at2759"/>
<proteinExistence type="inferred from homology"/>
<feature type="compositionally biased region" description="Polar residues" evidence="3">
    <location>
        <begin position="171"/>
        <end position="192"/>
    </location>
</feature>
<sequence>MKKESSSSRVDSSERKKKLPYDNYGSFFGPSQPVIAQRVIQESKSFIENQHLAPKLSSSHHVNKNKNKVSHGGSKSSAHNHLPKVSETKVKAQKLKDTRDYSFLLSDDAEFPAPRKEPPPRNISVRNSEPQRTEVPGRSKQPPSNGGKLVHGGREDRKPVSVPRQLHPKSGPNNKLTSTSKPNMTSARITSGDSRRHLGNNSGSGPGRPMGPKGLPSKKPGGSVVNKLSTSGIQRSVNSVPSKTPVNAVQKPLPSKAQSSIPKQSVVQRKDPRELNKPKITPKQSVAQSKPQINKPLKHNPIRPASQDYRPKKKPKRYSSDEDDAINMIRSMFNYRPDRFADEDDDDSGMEAGFDEIMKEERRSAKIARKEDEEELRLIEAEEERERKRRLAKLKKRKMADK</sequence>
<feature type="region of interest" description="Disordered" evidence="3">
    <location>
        <begin position="1"/>
        <end position="26"/>
    </location>
</feature>
<dbReference type="Pfam" id="PF08243">
    <property type="entry name" value="SPT2"/>
    <property type="match status" value="1"/>
</dbReference>
<dbReference type="GO" id="GO:0003677">
    <property type="term" value="F:DNA binding"/>
    <property type="evidence" value="ECO:0007669"/>
    <property type="project" value="TreeGrafter"/>
</dbReference>
<feature type="compositionally biased region" description="Basic residues" evidence="3">
    <location>
        <begin position="387"/>
        <end position="402"/>
    </location>
</feature>
<feature type="region of interest" description="Disordered" evidence="3">
    <location>
        <begin position="51"/>
        <end position="325"/>
    </location>
</feature>
<gene>
    <name evidence="4" type="ORF">G2W53_036244</name>
</gene>
<organism evidence="4 5">
    <name type="scientific">Senna tora</name>
    <dbReference type="NCBI Taxonomy" id="362788"/>
    <lineage>
        <taxon>Eukaryota</taxon>
        <taxon>Viridiplantae</taxon>
        <taxon>Streptophyta</taxon>
        <taxon>Embryophyta</taxon>
        <taxon>Tracheophyta</taxon>
        <taxon>Spermatophyta</taxon>
        <taxon>Magnoliopsida</taxon>
        <taxon>eudicotyledons</taxon>
        <taxon>Gunneridae</taxon>
        <taxon>Pentapetalae</taxon>
        <taxon>rosids</taxon>
        <taxon>fabids</taxon>
        <taxon>Fabales</taxon>
        <taxon>Fabaceae</taxon>
        <taxon>Caesalpinioideae</taxon>
        <taxon>Cassia clade</taxon>
        <taxon>Senna</taxon>
    </lineage>
</organism>